<dbReference type="Proteomes" id="UP001283361">
    <property type="component" value="Unassembled WGS sequence"/>
</dbReference>
<protein>
    <submittedName>
        <fullName evidence="1">Uncharacterized protein</fullName>
    </submittedName>
</protein>
<keyword evidence="2" id="KW-1185">Reference proteome</keyword>
<sequence>MHGWCLGLGYQSYQSYGLTLGKYVPGQRPDCVTQTVRNSPVPQASSQAALSARYLPSLLQVWLQKMD</sequence>
<dbReference type="EMBL" id="JAWDGP010003891">
    <property type="protein sequence ID" value="KAK3769738.1"/>
    <property type="molecule type" value="Genomic_DNA"/>
</dbReference>
<organism evidence="1 2">
    <name type="scientific">Elysia crispata</name>
    <name type="common">lettuce slug</name>
    <dbReference type="NCBI Taxonomy" id="231223"/>
    <lineage>
        <taxon>Eukaryota</taxon>
        <taxon>Metazoa</taxon>
        <taxon>Spiralia</taxon>
        <taxon>Lophotrochozoa</taxon>
        <taxon>Mollusca</taxon>
        <taxon>Gastropoda</taxon>
        <taxon>Heterobranchia</taxon>
        <taxon>Euthyneura</taxon>
        <taxon>Panpulmonata</taxon>
        <taxon>Sacoglossa</taxon>
        <taxon>Placobranchoidea</taxon>
        <taxon>Plakobranchidae</taxon>
        <taxon>Elysia</taxon>
    </lineage>
</organism>
<gene>
    <name evidence="1" type="ORF">RRG08_062078</name>
</gene>
<comment type="caution">
    <text evidence="1">The sequence shown here is derived from an EMBL/GenBank/DDBJ whole genome shotgun (WGS) entry which is preliminary data.</text>
</comment>
<name>A0AAE1DHK8_9GAST</name>
<proteinExistence type="predicted"/>
<evidence type="ECO:0000313" key="2">
    <source>
        <dbReference type="Proteomes" id="UP001283361"/>
    </source>
</evidence>
<evidence type="ECO:0000313" key="1">
    <source>
        <dbReference type="EMBL" id="KAK3769738.1"/>
    </source>
</evidence>
<reference evidence="1" key="1">
    <citation type="journal article" date="2023" name="G3 (Bethesda)">
        <title>A reference genome for the long-term kleptoplast-retaining sea slug Elysia crispata morphotype clarki.</title>
        <authorList>
            <person name="Eastman K.E."/>
            <person name="Pendleton A.L."/>
            <person name="Shaikh M.A."/>
            <person name="Suttiyut T."/>
            <person name="Ogas R."/>
            <person name="Tomko P."/>
            <person name="Gavelis G."/>
            <person name="Widhalm J.R."/>
            <person name="Wisecaver J.H."/>
        </authorList>
    </citation>
    <scope>NUCLEOTIDE SEQUENCE</scope>
    <source>
        <strain evidence="1">ECLA1</strain>
    </source>
</reference>
<accession>A0AAE1DHK8</accession>
<dbReference type="AlphaFoldDB" id="A0AAE1DHK8"/>